<proteinExistence type="predicted"/>
<accession>A0A8F5MLU3</accession>
<evidence type="ECO:0000313" key="2">
    <source>
        <dbReference type="EMBL" id="QXN75306.1"/>
    </source>
</evidence>
<evidence type="ECO:0000259" key="1">
    <source>
        <dbReference type="Pfam" id="PF08291"/>
    </source>
</evidence>
<feature type="domain" description="Peptidase M15A C-terminal" evidence="1">
    <location>
        <begin position="6"/>
        <end position="84"/>
    </location>
</feature>
<dbReference type="Gene3D" id="3.30.1380.10">
    <property type="match status" value="1"/>
</dbReference>
<sequence length="101" mass="11772">MNELLMQFVNLMLRLNFKFTVTSAFRTQEENKVCGGSPTSQHLSGDALDFKVSGMTSAELVSWIRSRSIGYDQLIQYRTFVHISFPRRRKPRQMFLDFTSK</sequence>
<dbReference type="EMBL" id="MZ089808">
    <property type="protein sequence ID" value="QXN75306.1"/>
    <property type="molecule type" value="Genomic_DNA"/>
</dbReference>
<organism evidence="2">
    <name type="scientific">Microvirus mar62</name>
    <dbReference type="NCBI Taxonomy" id="2851199"/>
    <lineage>
        <taxon>Viruses</taxon>
        <taxon>Monodnaviria</taxon>
        <taxon>Sangervirae</taxon>
        <taxon>Phixviricota</taxon>
        <taxon>Malgrandaviricetes</taxon>
        <taxon>Petitvirales</taxon>
        <taxon>Microviridae</taxon>
    </lineage>
</organism>
<dbReference type="Pfam" id="PF08291">
    <property type="entry name" value="Peptidase_M15_3"/>
    <property type="match status" value="1"/>
</dbReference>
<dbReference type="InterPro" id="IPR013230">
    <property type="entry name" value="Peptidase_M15A_C"/>
</dbReference>
<name>A0A8F5MLU3_9VIRU</name>
<dbReference type="InterPro" id="IPR009045">
    <property type="entry name" value="Zn_M74/Hedgehog-like"/>
</dbReference>
<reference evidence="2" key="1">
    <citation type="submission" date="2021-04" db="EMBL/GenBank/DDBJ databases">
        <title>Genomes of microviruses identified in yellow-bellied marmot fecal samples.</title>
        <authorList>
            <person name="Varsani A."/>
            <person name="Kraberger S."/>
            <person name="Chatterjee A."/>
            <person name="Richet C."/>
            <person name="Fontenele R.S."/>
            <person name="Schmidlin K."/>
            <person name="Blumstein D.T."/>
        </authorList>
    </citation>
    <scope>NUCLEOTIDE SEQUENCE</scope>
    <source>
        <strain evidence="2">Mar62</strain>
    </source>
</reference>
<dbReference type="SUPFAM" id="SSF55166">
    <property type="entry name" value="Hedgehog/DD-peptidase"/>
    <property type="match status" value="1"/>
</dbReference>
<protein>
    <recommendedName>
        <fullName evidence="1">Peptidase M15A C-terminal domain-containing protein</fullName>
    </recommendedName>
</protein>